<proteinExistence type="inferred from homology"/>
<evidence type="ECO:0008006" key="4">
    <source>
        <dbReference type="Google" id="ProtNLM"/>
    </source>
</evidence>
<dbReference type="PANTHER" id="PTHR42877:SF8">
    <property type="entry name" value="MONOOXYGENASE"/>
    <property type="match status" value="1"/>
</dbReference>
<name>A0AAJ0FKX6_9PEZI</name>
<dbReference type="Proteomes" id="UP001244011">
    <property type="component" value="Unassembled WGS sequence"/>
</dbReference>
<protein>
    <recommendedName>
        <fullName evidence="4">FAD/NAD(P)-binding domain-containing protein</fullName>
    </recommendedName>
</protein>
<dbReference type="SUPFAM" id="SSF51905">
    <property type="entry name" value="FAD/NAD(P)-binding domain"/>
    <property type="match status" value="1"/>
</dbReference>
<comment type="caution">
    <text evidence="2">The sequence shown here is derived from an EMBL/GenBank/DDBJ whole genome shotgun (WGS) entry which is preliminary data.</text>
</comment>
<organism evidence="2 3">
    <name type="scientific">Phialemonium atrogriseum</name>
    <dbReference type="NCBI Taxonomy" id="1093897"/>
    <lineage>
        <taxon>Eukaryota</taxon>
        <taxon>Fungi</taxon>
        <taxon>Dikarya</taxon>
        <taxon>Ascomycota</taxon>
        <taxon>Pezizomycotina</taxon>
        <taxon>Sordariomycetes</taxon>
        <taxon>Sordariomycetidae</taxon>
        <taxon>Cephalothecales</taxon>
        <taxon>Cephalothecaceae</taxon>
        <taxon>Phialemonium</taxon>
    </lineage>
</organism>
<evidence type="ECO:0000313" key="2">
    <source>
        <dbReference type="EMBL" id="KAK1764535.1"/>
    </source>
</evidence>
<dbReference type="InterPro" id="IPR036188">
    <property type="entry name" value="FAD/NAD-bd_sf"/>
</dbReference>
<keyword evidence="3" id="KW-1185">Reference proteome</keyword>
<accession>A0AAJ0FKX6</accession>
<dbReference type="EMBL" id="MU839020">
    <property type="protein sequence ID" value="KAK1764535.1"/>
    <property type="molecule type" value="Genomic_DNA"/>
</dbReference>
<dbReference type="InterPro" id="IPR051209">
    <property type="entry name" value="FAD-bind_Monooxygenase_sf"/>
</dbReference>
<reference evidence="2" key="1">
    <citation type="submission" date="2023-06" db="EMBL/GenBank/DDBJ databases">
        <title>Genome-scale phylogeny and comparative genomics of the fungal order Sordariales.</title>
        <authorList>
            <consortium name="Lawrence Berkeley National Laboratory"/>
            <person name="Hensen N."/>
            <person name="Bonometti L."/>
            <person name="Westerberg I."/>
            <person name="Brannstrom I.O."/>
            <person name="Guillou S."/>
            <person name="Cros-Aarteil S."/>
            <person name="Calhoun S."/>
            <person name="Haridas S."/>
            <person name="Kuo A."/>
            <person name="Mondo S."/>
            <person name="Pangilinan J."/>
            <person name="Riley R."/>
            <person name="Labutti K."/>
            <person name="Andreopoulos B."/>
            <person name="Lipzen A."/>
            <person name="Chen C."/>
            <person name="Yanf M."/>
            <person name="Daum C."/>
            <person name="Ng V."/>
            <person name="Clum A."/>
            <person name="Steindorff A."/>
            <person name="Ohm R."/>
            <person name="Martin F."/>
            <person name="Silar P."/>
            <person name="Natvig D."/>
            <person name="Lalanne C."/>
            <person name="Gautier V."/>
            <person name="Ament-Velasquez S.L."/>
            <person name="Kruys A."/>
            <person name="Hutchinson M.I."/>
            <person name="Powell A.J."/>
            <person name="Barry K."/>
            <person name="Miller A.N."/>
            <person name="Grigoriev I.V."/>
            <person name="Debuchy R."/>
            <person name="Gladieux P."/>
            <person name="Thoren M.H."/>
            <person name="Johannesson H."/>
        </authorList>
    </citation>
    <scope>NUCLEOTIDE SEQUENCE</scope>
    <source>
        <strain evidence="2">8032-3</strain>
    </source>
</reference>
<evidence type="ECO:0000256" key="1">
    <source>
        <dbReference type="ARBA" id="ARBA00010139"/>
    </source>
</evidence>
<comment type="similarity">
    <text evidence="1">Belongs to the FAD-binding monooxygenase family.</text>
</comment>
<dbReference type="GeneID" id="85311924"/>
<dbReference type="AlphaFoldDB" id="A0AAJ0FKX6"/>
<dbReference type="PANTHER" id="PTHR42877">
    <property type="entry name" value="L-ORNITHINE N(5)-MONOOXYGENASE-RELATED"/>
    <property type="match status" value="1"/>
</dbReference>
<sequence>MGSVHASPSVRGWLFNWRLACQRLTAGDNYLESLTEESVTVVYGEINSVSERGHIFDNSNEYAVDVLICATGSDTPSGLDSL</sequence>
<dbReference type="RefSeq" id="XP_060280748.1">
    <property type="nucleotide sequence ID" value="XM_060428737.1"/>
</dbReference>
<gene>
    <name evidence="2" type="ORF">QBC33DRAFT_547460</name>
</gene>
<evidence type="ECO:0000313" key="3">
    <source>
        <dbReference type="Proteomes" id="UP001244011"/>
    </source>
</evidence>